<dbReference type="EMBL" id="JOJP01000001">
    <property type="protein sequence ID" value="KEI70124.1"/>
    <property type="molecule type" value="Genomic_DNA"/>
</dbReference>
<comment type="caution">
    <text evidence="8">The sequence shown here is derived from an EMBL/GenBank/DDBJ whole genome shotgun (WGS) entry which is preliminary data.</text>
</comment>
<keyword evidence="3" id="KW-0813">Transport</keyword>
<dbReference type="InterPro" id="IPR036458">
    <property type="entry name" value="Na:dicarbo_symporter_sf"/>
</dbReference>
<dbReference type="GO" id="GO:0015293">
    <property type="term" value="F:symporter activity"/>
    <property type="evidence" value="ECO:0007669"/>
    <property type="project" value="InterPro"/>
</dbReference>
<dbReference type="GO" id="GO:0015184">
    <property type="term" value="F:L-cystine transmembrane transporter activity"/>
    <property type="evidence" value="ECO:0007669"/>
    <property type="project" value="TreeGrafter"/>
</dbReference>
<evidence type="ECO:0000256" key="2">
    <source>
        <dbReference type="ARBA" id="ARBA00006148"/>
    </source>
</evidence>
<feature type="transmembrane region" description="Helical" evidence="7">
    <location>
        <begin position="368"/>
        <end position="388"/>
    </location>
</feature>
<feature type="transmembrane region" description="Helical" evidence="7">
    <location>
        <begin position="394"/>
        <end position="414"/>
    </location>
</feature>
<evidence type="ECO:0000313" key="8">
    <source>
        <dbReference type="EMBL" id="KEI70124.1"/>
    </source>
</evidence>
<evidence type="ECO:0000313" key="9">
    <source>
        <dbReference type="Proteomes" id="UP000027997"/>
    </source>
</evidence>
<organism evidence="8 9">
    <name type="scientific">Endozoicomonas elysicola</name>
    <dbReference type="NCBI Taxonomy" id="305900"/>
    <lineage>
        <taxon>Bacteria</taxon>
        <taxon>Pseudomonadati</taxon>
        <taxon>Pseudomonadota</taxon>
        <taxon>Gammaproteobacteria</taxon>
        <taxon>Oceanospirillales</taxon>
        <taxon>Endozoicomonadaceae</taxon>
        <taxon>Endozoicomonas</taxon>
    </lineage>
</organism>
<evidence type="ECO:0000256" key="3">
    <source>
        <dbReference type="ARBA" id="ARBA00022448"/>
    </source>
</evidence>
<keyword evidence="6 7" id="KW-0472">Membrane</keyword>
<feature type="transmembrane region" description="Helical" evidence="7">
    <location>
        <begin position="34"/>
        <end position="53"/>
    </location>
</feature>
<sequence length="465" mass="48766">MSLAVLANILIMVGLLYLLYRFQKQYMPFTRRVFIALGMGVGYGACLQLFYGYPSEILTESISWFNIVGNGYVGLLKMIVVPLVMVSVISAILKLKGAGTLGKISGWILALLMVTVSIAAAIGIISALGFGLSAESITSGVREAARGEQLLSTVTRVENLSIPNMLISLIPSNPFLDMTGARSTSIIGVVIFSAFIGVAVLGLHRKQPEVAGHFERTVEVAHAIVMRIVTMVLRLTPFGILALMTKVVAGSNFTDILQLIQFVIASYAALIAVFVVHLIMVTMVGASPIQFIKKILPVLTFAFTSRSSAGTMPLTIQTLTQRLGVSEGVSNFAASFGTTIGQNGCAGIYPAMLAVMIAPTVGIDPTSLSFIGTLIVTIAIGSFGVAGVGGGATFAALIVLSALGLPVELAGLLISIEPLIDMGRTAVNVSGAITTGFVSGRAMGEVDMETFNSNDSLELDMDAVS</sequence>
<comment type="subcellular location">
    <subcellularLocation>
        <location evidence="1">Membrane</location>
        <topology evidence="1">Multi-pass membrane protein</topology>
    </subcellularLocation>
</comment>
<dbReference type="eggNOG" id="COG1823">
    <property type="taxonomic scope" value="Bacteria"/>
</dbReference>
<comment type="similarity">
    <text evidence="2">Belongs to the dicarboxylate/amino acid:cation symporter (DAACS) (TC 2.A.23) family.</text>
</comment>
<gene>
    <name evidence="8" type="ORF">GV64_04610</name>
</gene>
<name>A0A081K7J8_9GAMM</name>
<dbReference type="InterPro" id="IPR001991">
    <property type="entry name" value="Na-dicarboxylate_symporter"/>
</dbReference>
<dbReference type="Gene3D" id="1.10.3860.10">
    <property type="entry name" value="Sodium:dicarboxylate symporter"/>
    <property type="match status" value="1"/>
</dbReference>
<dbReference type="SUPFAM" id="SSF118215">
    <property type="entry name" value="Proton glutamate symport protein"/>
    <property type="match status" value="1"/>
</dbReference>
<evidence type="ECO:0000256" key="7">
    <source>
        <dbReference type="SAM" id="Phobius"/>
    </source>
</evidence>
<evidence type="ECO:0000256" key="6">
    <source>
        <dbReference type="ARBA" id="ARBA00023136"/>
    </source>
</evidence>
<feature type="transmembrane region" description="Helical" evidence="7">
    <location>
        <begin position="264"/>
        <end position="286"/>
    </location>
</feature>
<feature type="transmembrane region" description="Helical" evidence="7">
    <location>
        <begin position="6"/>
        <end position="22"/>
    </location>
</feature>
<evidence type="ECO:0000256" key="4">
    <source>
        <dbReference type="ARBA" id="ARBA00022692"/>
    </source>
</evidence>
<keyword evidence="5 7" id="KW-1133">Transmembrane helix</keyword>
<dbReference type="Proteomes" id="UP000027997">
    <property type="component" value="Unassembled WGS sequence"/>
</dbReference>
<dbReference type="RefSeq" id="WP_020584134.1">
    <property type="nucleotide sequence ID" value="NZ_JOJP01000001.1"/>
</dbReference>
<keyword evidence="4 7" id="KW-0812">Transmembrane</keyword>
<feature type="transmembrane region" description="Helical" evidence="7">
    <location>
        <begin position="184"/>
        <end position="203"/>
    </location>
</feature>
<accession>A0A081K7J8</accession>
<protein>
    <submittedName>
        <fullName evidence="8">Sodium:dicarboxylate symporter</fullName>
    </submittedName>
</protein>
<dbReference type="PANTHER" id="PTHR42865:SF5">
    <property type="entry name" value="L-CYSTINE TRANSPORTER TCYP"/>
    <property type="match status" value="1"/>
</dbReference>
<dbReference type="PANTHER" id="PTHR42865">
    <property type="entry name" value="PROTON/GLUTAMATE-ASPARTATE SYMPORTER"/>
    <property type="match status" value="1"/>
</dbReference>
<proteinExistence type="inferred from homology"/>
<dbReference type="GO" id="GO:0005886">
    <property type="term" value="C:plasma membrane"/>
    <property type="evidence" value="ECO:0007669"/>
    <property type="project" value="TreeGrafter"/>
</dbReference>
<keyword evidence="9" id="KW-1185">Reference proteome</keyword>
<feature type="transmembrane region" description="Helical" evidence="7">
    <location>
        <begin position="224"/>
        <end position="244"/>
    </location>
</feature>
<dbReference type="AlphaFoldDB" id="A0A081K7J8"/>
<evidence type="ECO:0000256" key="1">
    <source>
        <dbReference type="ARBA" id="ARBA00004141"/>
    </source>
</evidence>
<dbReference type="STRING" id="305900.GV64_04610"/>
<feature type="transmembrane region" description="Helical" evidence="7">
    <location>
        <begin position="107"/>
        <end position="132"/>
    </location>
</feature>
<reference evidence="8 9" key="1">
    <citation type="submission" date="2014-06" db="EMBL/GenBank/DDBJ databases">
        <title>Whole Genome Sequences of Three Symbiotic Endozoicomonas Bacteria.</title>
        <authorList>
            <person name="Neave M.J."/>
            <person name="Apprill A."/>
            <person name="Voolstra C.R."/>
        </authorList>
    </citation>
    <scope>NUCLEOTIDE SEQUENCE [LARGE SCALE GENOMIC DNA]</scope>
    <source>
        <strain evidence="8 9">DSM 22380</strain>
    </source>
</reference>
<feature type="transmembrane region" description="Helical" evidence="7">
    <location>
        <begin position="73"/>
        <end position="95"/>
    </location>
</feature>
<dbReference type="PRINTS" id="PR00173">
    <property type="entry name" value="EDTRNSPORT"/>
</dbReference>
<evidence type="ECO:0000256" key="5">
    <source>
        <dbReference type="ARBA" id="ARBA00022989"/>
    </source>
</evidence>
<dbReference type="Pfam" id="PF00375">
    <property type="entry name" value="SDF"/>
    <property type="match status" value="1"/>
</dbReference>